<dbReference type="OrthoDB" id="6445882at2"/>
<gene>
    <name evidence="1" type="ORF">SAMN05216522_10126</name>
</gene>
<protein>
    <submittedName>
        <fullName evidence="1">Ash protein family protein</fullName>
    </submittedName>
</protein>
<dbReference type="STRING" id="988801.SAMN05216522_10126"/>
<accession>A0A1H9CXA8</accession>
<reference evidence="2" key="1">
    <citation type="submission" date="2016-10" db="EMBL/GenBank/DDBJ databases">
        <authorList>
            <person name="Varghese N."/>
            <person name="Submissions S."/>
        </authorList>
    </citation>
    <scope>NUCLEOTIDE SEQUENCE [LARGE SCALE GENOMIC DNA]</scope>
    <source>
        <strain evidence="2">8N4</strain>
    </source>
</reference>
<evidence type="ECO:0000313" key="1">
    <source>
        <dbReference type="EMBL" id="SEQ05198.1"/>
    </source>
</evidence>
<evidence type="ECO:0000313" key="2">
    <source>
        <dbReference type="Proteomes" id="UP000242515"/>
    </source>
</evidence>
<dbReference type="AlphaFoldDB" id="A0A1H9CXA8"/>
<name>A0A1H9CXA8_9GAMM</name>
<keyword evidence="2" id="KW-1185">Reference proteome</keyword>
<dbReference type="EMBL" id="FOGC01000001">
    <property type="protein sequence ID" value="SEQ05198.1"/>
    <property type="molecule type" value="Genomic_DNA"/>
</dbReference>
<sequence>MISKTTAALQSRPSIVTEERCKDTILISLVNQSPAKNCGLQVSNTDSQILRVTVGNAQTGLDSYSSDDFLASLRCLRWISPRSAATMNCAVLSDSSFTSSILSITSCGTREAICVDLLLVLPVAMLNPPLIRWLALYTKKRIKKLLRWLAPLCKVVSTLSISRDVKDNAPDCGSSTEASNHNQLYEVTDMAVIQHTQTHPKFTWRFMALSADGLDIVHIEAGTEEEARALSPAGHVIIFAGRFNEGVRHG</sequence>
<proteinExistence type="predicted"/>
<dbReference type="NCBIfam" id="NF033153">
    <property type="entry name" value="phage_ICD_like"/>
    <property type="match status" value="1"/>
</dbReference>
<organism evidence="1 2">
    <name type="scientific">Rosenbergiella nectarea</name>
    <dbReference type="NCBI Taxonomy" id="988801"/>
    <lineage>
        <taxon>Bacteria</taxon>
        <taxon>Pseudomonadati</taxon>
        <taxon>Pseudomonadota</taxon>
        <taxon>Gammaproteobacteria</taxon>
        <taxon>Enterobacterales</taxon>
        <taxon>Erwiniaceae</taxon>
        <taxon>Rosenbergiella</taxon>
    </lineage>
</organism>
<dbReference type="Proteomes" id="UP000242515">
    <property type="component" value="Unassembled WGS sequence"/>
</dbReference>